<protein>
    <submittedName>
        <fullName evidence="1">Uncharacterized protein</fullName>
    </submittedName>
</protein>
<gene>
    <name evidence="1" type="ORF">G3M56_009140</name>
</gene>
<name>A0A6B3L6F3_9BACT</name>
<dbReference type="AlphaFoldDB" id="A0A6B3L6F3"/>
<keyword evidence="2" id="KW-1185">Reference proteome</keyword>
<reference evidence="1 2" key="1">
    <citation type="submission" date="2020-12" db="EMBL/GenBank/DDBJ databases">
        <title>Sulforoseuscoccus oceanibium gen. nov., sp. nov., a representative of the phylum Verrucomicrobia with special cytoplasmic membrane, and proposal of Sulforoseuscoccusaceae fam. nov.</title>
        <authorList>
            <person name="Xi F."/>
        </authorList>
    </citation>
    <scope>NUCLEOTIDE SEQUENCE [LARGE SCALE GENOMIC DNA]</scope>
    <source>
        <strain evidence="1 2">T37</strain>
    </source>
</reference>
<dbReference type="Proteomes" id="UP000475117">
    <property type="component" value="Chromosome"/>
</dbReference>
<dbReference type="EMBL" id="CP066776">
    <property type="protein sequence ID" value="QQL44057.1"/>
    <property type="molecule type" value="Genomic_DNA"/>
</dbReference>
<dbReference type="RefSeq" id="WP_164365717.1">
    <property type="nucleotide sequence ID" value="NZ_CP066776.1"/>
</dbReference>
<accession>A0A6B3L6F3</accession>
<proteinExistence type="predicted"/>
<evidence type="ECO:0000313" key="1">
    <source>
        <dbReference type="EMBL" id="QQL44057.1"/>
    </source>
</evidence>
<evidence type="ECO:0000313" key="2">
    <source>
        <dbReference type="Proteomes" id="UP000475117"/>
    </source>
</evidence>
<organism evidence="1 2">
    <name type="scientific">Sulfuriroseicoccus oceanibius</name>
    <dbReference type="NCBI Taxonomy" id="2707525"/>
    <lineage>
        <taxon>Bacteria</taxon>
        <taxon>Pseudomonadati</taxon>
        <taxon>Verrucomicrobiota</taxon>
        <taxon>Verrucomicrobiia</taxon>
        <taxon>Verrucomicrobiales</taxon>
        <taxon>Verrucomicrobiaceae</taxon>
        <taxon>Sulfuriroseicoccus</taxon>
    </lineage>
</organism>
<sequence length="186" mass="20917">MLQVTTPNKPAQPTAITLDVVRKICRLSSLPGAVVWPFTFDMNKTFWVIALLVIAAVTAGVYHRKSTTVRNEDALIHQLGVRATYGISIFDSAQDPETKSKAYSMICSAAVDMVAYHKEGYISDQGFERSRPALDKIVNMLRKHPRMFEDAYADKDFFNSLNTTPELDSSITEFNSNLKDVWEGNY</sequence>
<dbReference type="KEGG" id="soa:G3M56_009140"/>